<accession>A0A7W2IJU2</accession>
<dbReference type="RefSeq" id="WP_182152518.1">
    <property type="nucleotide sequence ID" value="NZ_JACEZU010000002.1"/>
</dbReference>
<dbReference type="EMBL" id="JACEZU010000002">
    <property type="protein sequence ID" value="MBA5686702.1"/>
    <property type="molecule type" value="Genomic_DNA"/>
</dbReference>
<dbReference type="InterPro" id="IPR025332">
    <property type="entry name" value="DUF4238"/>
</dbReference>
<name>A0A7W2IJU2_9BURK</name>
<evidence type="ECO:0000313" key="2">
    <source>
        <dbReference type="Proteomes" id="UP000573499"/>
    </source>
</evidence>
<sequence length="302" mass="34395">MLPHNGSTNHHYIPQFYLKGFCRSDGTFDVYDKSIGKFKKAPQTPAIVFFEPKRNTIKYRGQTTDIIEQQFSRMEASLAELFKLIRNGLPVKTLLSPDGVRLLKFHMALQFWRLPRLDKFSNEFLKSRTIEQVAHMCTITVPPLPASEVHKLLQSDEGYRKFARAFFLPLTTFDLNRPIPGHMEWKVLEATPESGWSNHLCTDAPFIFGQPNDLMTFSAPFIFPLTNTKLLVGGHRARDFSSLEPIISTKISMLSFLQANRYVVASNKDYLTKVIGLSENYDGFTGILLLQNEVLSVLTEGV</sequence>
<comment type="caution">
    <text evidence="1">The sequence shown here is derived from an EMBL/GenBank/DDBJ whole genome shotgun (WGS) entry which is preliminary data.</text>
</comment>
<reference evidence="1 2" key="1">
    <citation type="submission" date="2020-07" db="EMBL/GenBank/DDBJ databases">
        <title>Novel species isolated from subtropical streams in China.</title>
        <authorList>
            <person name="Lu H."/>
        </authorList>
    </citation>
    <scope>NUCLEOTIDE SEQUENCE [LARGE SCALE GENOMIC DNA]</scope>
    <source>
        <strain evidence="1 2">LX47W</strain>
    </source>
</reference>
<dbReference type="Proteomes" id="UP000573499">
    <property type="component" value="Unassembled WGS sequence"/>
</dbReference>
<dbReference type="Pfam" id="PF14022">
    <property type="entry name" value="DUF4238"/>
    <property type="match status" value="1"/>
</dbReference>
<proteinExistence type="predicted"/>
<dbReference type="AlphaFoldDB" id="A0A7W2IJU2"/>
<organism evidence="1 2">
    <name type="scientific">Rugamonas apoptosis</name>
    <dbReference type="NCBI Taxonomy" id="2758570"/>
    <lineage>
        <taxon>Bacteria</taxon>
        <taxon>Pseudomonadati</taxon>
        <taxon>Pseudomonadota</taxon>
        <taxon>Betaproteobacteria</taxon>
        <taxon>Burkholderiales</taxon>
        <taxon>Oxalobacteraceae</taxon>
        <taxon>Telluria group</taxon>
        <taxon>Rugamonas</taxon>
    </lineage>
</organism>
<keyword evidence="2" id="KW-1185">Reference proteome</keyword>
<gene>
    <name evidence="1" type="ORF">H3H39_06495</name>
</gene>
<evidence type="ECO:0000313" key="1">
    <source>
        <dbReference type="EMBL" id="MBA5686702.1"/>
    </source>
</evidence>
<protein>
    <submittedName>
        <fullName evidence="1">DUF4238 domain-containing protein</fullName>
    </submittedName>
</protein>